<accession>A0A8D1F2I0</accession>
<feature type="compositionally biased region" description="Basic and acidic residues" evidence="1">
    <location>
        <begin position="329"/>
        <end position="345"/>
    </location>
</feature>
<dbReference type="Gene3D" id="1.10.375.10">
    <property type="entry name" value="Human Immunodeficiency Virus Type 1 Capsid Protein"/>
    <property type="match status" value="1"/>
</dbReference>
<dbReference type="InterPro" id="IPR008919">
    <property type="entry name" value="Retrov_capsid_N"/>
</dbReference>
<feature type="region of interest" description="Disordered" evidence="1">
    <location>
        <begin position="59"/>
        <end position="108"/>
    </location>
</feature>
<evidence type="ECO:0000259" key="2">
    <source>
        <dbReference type="Pfam" id="PF02093"/>
    </source>
</evidence>
<protein>
    <recommendedName>
        <fullName evidence="2">Core shell protein Gag P30 domain-containing protein</fullName>
    </recommendedName>
</protein>
<reference evidence="3" key="1">
    <citation type="submission" date="2025-08" db="UniProtKB">
        <authorList>
            <consortium name="Ensembl"/>
        </authorList>
    </citation>
    <scope>IDENTIFICATION</scope>
</reference>
<organism evidence="3 4">
    <name type="scientific">Sus scrofa</name>
    <name type="common">Pig</name>
    <dbReference type="NCBI Taxonomy" id="9823"/>
    <lineage>
        <taxon>Eukaryota</taxon>
        <taxon>Metazoa</taxon>
        <taxon>Chordata</taxon>
        <taxon>Craniata</taxon>
        <taxon>Vertebrata</taxon>
        <taxon>Euteleostomi</taxon>
        <taxon>Mammalia</taxon>
        <taxon>Eutheria</taxon>
        <taxon>Laurasiatheria</taxon>
        <taxon>Artiodactyla</taxon>
        <taxon>Suina</taxon>
        <taxon>Suidae</taxon>
        <taxon>Sus</taxon>
    </lineage>
</organism>
<dbReference type="GO" id="GO:0019068">
    <property type="term" value="P:virion assembly"/>
    <property type="evidence" value="ECO:0007669"/>
    <property type="project" value="InterPro"/>
</dbReference>
<feature type="compositionally biased region" description="Basic and acidic residues" evidence="1">
    <location>
        <begin position="32"/>
        <end position="42"/>
    </location>
</feature>
<dbReference type="PANTHER" id="PTHR33166">
    <property type="entry name" value="GAG_P30 DOMAIN-CONTAINING PROTEIN"/>
    <property type="match status" value="1"/>
</dbReference>
<proteinExistence type="predicted"/>
<feature type="domain" description="Core shell protein Gag P30" evidence="2">
    <location>
        <begin position="135"/>
        <end position="328"/>
    </location>
</feature>
<dbReference type="SUPFAM" id="SSF47943">
    <property type="entry name" value="Retrovirus capsid protein, N-terminal core domain"/>
    <property type="match status" value="1"/>
</dbReference>
<dbReference type="AlphaFoldDB" id="A0A8D1F2I0"/>
<feature type="region of interest" description="Disordered" evidence="1">
    <location>
        <begin position="1"/>
        <end position="47"/>
    </location>
</feature>
<feature type="region of interest" description="Disordered" evidence="1">
    <location>
        <begin position="329"/>
        <end position="353"/>
    </location>
</feature>
<name>A0A8D1F2I0_PIG</name>
<sequence length="353" mass="40280">MWQDLAEDPPPWVKPWLNKPRKPGPQILALGEKNKHSAEKVKPSPHIYPEIEELPAWPVPQSVPPPPYLAQGAAGGPSAPPGAPAVEGPAAGTRSQRGATPERTDKIATLPLRTYGPPIPGGQLQPLQYWPFSSADLYNWKTNHPPFSEDPQRLTGLVESLMFSHQPTWDDCQQLLQTLFTTEERERILLETRKNVPGADGRPTQLQNEIDMGFPLTRPGWDYNTAEGRESLKIYHQALVAGLTNLAKVKEVMQGPNELPSIFRWRLMEAFRRFTPFDPTSEAQKASVALAFIGQLAQNIRKKLQRLEGLQEAELRDLVKEAEKVYYKRETEEEREQRKEREREKREKRRDRR</sequence>
<dbReference type="Pfam" id="PF02093">
    <property type="entry name" value="Gag_p30"/>
    <property type="match status" value="1"/>
</dbReference>
<evidence type="ECO:0000313" key="3">
    <source>
        <dbReference type="Ensembl" id="ENSSSCP00040030816.1"/>
    </source>
</evidence>
<feature type="compositionally biased region" description="Pro residues" evidence="1">
    <location>
        <begin position="59"/>
        <end position="68"/>
    </location>
</feature>
<dbReference type="Proteomes" id="UP000694722">
    <property type="component" value="Unplaced"/>
</dbReference>
<dbReference type="Ensembl" id="ENSSSCT00040072146.1">
    <property type="protein sequence ID" value="ENSSSCP00040030816.1"/>
    <property type="gene ID" value="ENSSSCG00040053414.1"/>
</dbReference>
<dbReference type="InterPro" id="IPR003036">
    <property type="entry name" value="Gag_P30"/>
</dbReference>
<evidence type="ECO:0000256" key="1">
    <source>
        <dbReference type="SAM" id="MobiDB-lite"/>
    </source>
</evidence>
<evidence type="ECO:0000313" key="4">
    <source>
        <dbReference type="Proteomes" id="UP000694722"/>
    </source>
</evidence>
<dbReference type="InterPro" id="IPR050462">
    <property type="entry name" value="Retroviral_Gag-Pol_poly"/>
</dbReference>